<keyword evidence="4" id="KW-1185">Reference proteome</keyword>
<name>A0A0D8X9K2_DICVI</name>
<dbReference type="Proteomes" id="UP000053766">
    <property type="component" value="Unassembled WGS sequence"/>
</dbReference>
<dbReference type="SMART" id="SM00473">
    <property type="entry name" value="PAN_AP"/>
    <property type="match status" value="1"/>
</dbReference>
<gene>
    <name evidence="3" type="ORF">DICVIV_13593</name>
</gene>
<accession>A0A0D8X9K2</accession>
<feature type="transmembrane region" description="Helical" evidence="1">
    <location>
        <begin position="260"/>
        <end position="280"/>
    </location>
</feature>
<sequence length="281" mass="31628">MKKNKIAARRKISIYSKKFAQNAYLAFLFRFIGISGDYLDINECFVEMPNFQPAPDPIAVETVEFKDDCLRACLRSQIRGRLCLSAEHRPKDNACVLSEKYGEKRSISVTIKKNSYFENICARSQEGGRLEAKLTGFRGGEGVLELVQCKGEKTKLLAIMTGLQENRDFHVIYIPGVELSSCHKIDPSKDNPGRKLITIDSDSRGMAIQPWIDVDFNIFDSSVINKTIAIVDSNSSNIVDCGYLQINMNASEWDRAKNGFALNCIYFGQIITISSFLSIFF</sequence>
<dbReference type="PROSITE" id="PS50948">
    <property type="entry name" value="PAN"/>
    <property type="match status" value="1"/>
</dbReference>
<evidence type="ECO:0000256" key="1">
    <source>
        <dbReference type="SAM" id="Phobius"/>
    </source>
</evidence>
<dbReference type="Pfam" id="PF00024">
    <property type="entry name" value="PAN_1"/>
    <property type="match status" value="1"/>
</dbReference>
<organism evidence="3 4">
    <name type="scientific">Dictyocaulus viviparus</name>
    <name type="common">Bovine lungworm</name>
    <dbReference type="NCBI Taxonomy" id="29172"/>
    <lineage>
        <taxon>Eukaryota</taxon>
        <taxon>Metazoa</taxon>
        <taxon>Ecdysozoa</taxon>
        <taxon>Nematoda</taxon>
        <taxon>Chromadorea</taxon>
        <taxon>Rhabditida</taxon>
        <taxon>Rhabditina</taxon>
        <taxon>Rhabditomorpha</taxon>
        <taxon>Strongyloidea</taxon>
        <taxon>Metastrongylidae</taxon>
        <taxon>Dictyocaulus</taxon>
    </lineage>
</organism>
<feature type="domain" description="Apple" evidence="2">
    <location>
        <begin position="44"/>
        <end position="121"/>
    </location>
</feature>
<reference evidence="4" key="2">
    <citation type="journal article" date="2016" name="Sci. Rep.">
        <title>Dictyocaulus viviparus genome, variome and transcriptome elucidate lungworm biology and support future intervention.</title>
        <authorList>
            <person name="McNulty S.N."/>
            <person name="Strube C."/>
            <person name="Rosa B.A."/>
            <person name="Martin J.C."/>
            <person name="Tyagi R."/>
            <person name="Choi Y.J."/>
            <person name="Wang Q."/>
            <person name="Hallsworth Pepin K."/>
            <person name="Zhang X."/>
            <person name="Ozersky P."/>
            <person name="Wilson R.K."/>
            <person name="Sternberg P.W."/>
            <person name="Gasser R.B."/>
            <person name="Mitreva M."/>
        </authorList>
    </citation>
    <scope>NUCLEOTIDE SEQUENCE [LARGE SCALE GENOMIC DNA]</scope>
    <source>
        <strain evidence="4">HannoverDv2000</strain>
    </source>
</reference>
<dbReference type="OrthoDB" id="5849052at2759"/>
<proteinExistence type="predicted"/>
<evidence type="ECO:0000313" key="3">
    <source>
        <dbReference type="EMBL" id="KJH40452.1"/>
    </source>
</evidence>
<dbReference type="EMBL" id="KN717204">
    <property type="protein sequence ID" value="KJH40452.1"/>
    <property type="molecule type" value="Genomic_DNA"/>
</dbReference>
<keyword evidence="1" id="KW-0472">Membrane</keyword>
<dbReference type="InterPro" id="IPR003609">
    <property type="entry name" value="Pan_app"/>
</dbReference>
<dbReference type="AlphaFoldDB" id="A0A0D8X9K2"/>
<reference evidence="3 4" key="1">
    <citation type="submission" date="2013-11" db="EMBL/GenBank/DDBJ databases">
        <title>Draft genome of the bovine lungworm Dictyocaulus viviparus.</title>
        <authorList>
            <person name="Mitreva M."/>
        </authorList>
    </citation>
    <scope>NUCLEOTIDE SEQUENCE [LARGE SCALE GENOMIC DNA]</scope>
    <source>
        <strain evidence="3 4">HannoverDv2000</strain>
    </source>
</reference>
<keyword evidence="1" id="KW-0812">Transmembrane</keyword>
<dbReference type="SUPFAM" id="SSF57414">
    <property type="entry name" value="Hairpin loop containing domain-like"/>
    <property type="match status" value="1"/>
</dbReference>
<keyword evidence="1" id="KW-1133">Transmembrane helix</keyword>
<dbReference type="STRING" id="29172.A0A0D8X9K2"/>
<evidence type="ECO:0000259" key="2">
    <source>
        <dbReference type="PROSITE" id="PS50948"/>
    </source>
</evidence>
<protein>
    <submittedName>
        <fullName evidence="3">PAN domain protein</fullName>
    </submittedName>
</protein>
<evidence type="ECO:0000313" key="4">
    <source>
        <dbReference type="Proteomes" id="UP000053766"/>
    </source>
</evidence>